<dbReference type="NCBIfam" id="TIGR03561">
    <property type="entry name" value="organ_hyd_perox"/>
    <property type="match status" value="1"/>
</dbReference>
<evidence type="ECO:0000313" key="2">
    <source>
        <dbReference type="EMBL" id="GIF87727.1"/>
    </source>
</evidence>
<dbReference type="SUPFAM" id="SSF82784">
    <property type="entry name" value="OsmC-like"/>
    <property type="match status" value="1"/>
</dbReference>
<keyword evidence="3" id="KW-1185">Reference proteome</keyword>
<proteinExistence type="inferred from homology"/>
<organism evidence="2 3">
    <name type="scientific">Catellatospora chokoriensis</name>
    <dbReference type="NCBI Taxonomy" id="310353"/>
    <lineage>
        <taxon>Bacteria</taxon>
        <taxon>Bacillati</taxon>
        <taxon>Actinomycetota</taxon>
        <taxon>Actinomycetes</taxon>
        <taxon>Micromonosporales</taxon>
        <taxon>Micromonosporaceae</taxon>
        <taxon>Catellatospora</taxon>
    </lineage>
</organism>
<dbReference type="Gene3D" id="3.30.300.20">
    <property type="match status" value="1"/>
</dbReference>
<name>A0A8J3JVN8_9ACTN</name>
<dbReference type="RefSeq" id="WP_191839467.1">
    <property type="nucleotide sequence ID" value="NZ_BAAALB010000007.1"/>
</dbReference>
<dbReference type="InterPro" id="IPR015946">
    <property type="entry name" value="KH_dom-like_a/b"/>
</dbReference>
<evidence type="ECO:0000313" key="3">
    <source>
        <dbReference type="Proteomes" id="UP000619293"/>
    </source>
</evidence>
<dbReference type="PANTHER" id="PTHR33797">
    <property type="entry name" value="ORGANIC HYDROPEROXIDE RESISTANCE PROTEIN-LIKE"/>
    <property type="match status" value="1"/>
</dbReference>
<evidence type="ECO:0000256" key="1">
    <source>
        <dbReference type="ARBA" id="ARBA00007378"/>
    </source>
</evidence>
<gene>
    <name evidence="2" type="ORF">Cch02nite_11710</name>
</gene>
<dbReference type="Gene3D" id="2.20.25.10">
    <property type="match status" value="1"/>
</dbReference>
<protein>
    <submittedName>
        <fullName evidence="2">Putative organic hydroperoxide resistance protein/OsmC-like protein</fullName>
    </submittedName>
</protein>
<dbReference type="GO" id="GO:0006979">
    <property type="term" value="P:response to oxidative stress"/>
    <property type="evidence" value="ECO:0007669"/>
    <property type="project" value="InterPro"/>
</dbReference>
<comment type="caution">
    <text evidence="2">The sequence shown here is derived from an EMBL/GenBank/DDBJ whole genome shotgun (WGS) entry which is preliminary data.</text>
</comment>
<dbReference type="Proteomes" id="UP000619293">
    <property type="component" value="Unassembled WGS sequence"/>
</dbReference>
<dbReference type="AlphaFoldDB" id="A0A8J3JVN8"/>
<dbReference type="InterPro" id="IPR003718">
    <property type="entry name" value="OsmC/Ohr_fam"/>
</dbReference>
<sequence>MSTPGHAGGITKALYTAEAIVQGGRNGHGGSSDGRLEVDLAVPESMGGAGGDGTNPEQLFAVGYAACFQSAMLNVAHGRGLDLDRSRIHSTVAIGPTGHGGMGLAVTLDLQADNLSREDAASLLARADQLCPYSNATRGNIDVTLKFAGEPI</sequence>
<dbReference type="PANTHER" id="PTHR33797:SF2">
    <property type="entry name" value="ORGANIC HYDROPEROXIDE RESISTANCE PROTEIN-LIKE"/>
    <property type="match status" value="1"/>
</dbReference>
<dbReference type="InterPro" id="IPR036102">
    <property type="entry name" value="OsmC/Ohrsf"/>
</dbReference>
<comment type="similarity">
    <text evidence="1">Belongs to the OsmC/Ohr family.</text>
</comment>
<dbReference type="EMBL" id="BONG01000005">
    <property type="protein sequence ID" value="GIF87727.1"/>
    <property type="molecule type" value="Genomic_DNA"/>
</dbReference>
<dbReference type="Pfam" id="PF02566">
    <property type="entry name" value="OsmC"/>
    <property type="match status" value="1"/>
</dbReference>
<reference evidence="2 3" key="1">
    <citation type="submission" date="2021-01" db="EMBL/GenBank/DDBJ databases">
        <title>Whole genome shotgun sequence of Catellatospora chokoriensis NBRC 107358.</title>
        <authorList>
            <person name="Komaki H."/>
            <person name="Tamura T."/>
        </authorList>
    </citation>
    <scope>NUCLEOTIDE SEQUENCE [LARGE SCALE GENOMIC DNA]</scope>
    <source>
        <strain evidence="2 3">NBRC 107358</strain>
    </source>
</reference>
<accession>A0A8J3JVN8</accession>
<dbReference type="InterPro" id="IPR019953">
    <property type="entry name" value="OHR"/>
</dbReference>